<dbReference type="AlphaFoldDB" id="A0A7N9CL99"/>
<dbReference type="Ensembl" id="ENSMFAT00000099359.1">
    <property type="protein sequence ID" value="ENSMFAP00000053464.1"/>
    <property type="gene ID" value="ENSMFAG00000063263.1"/>
</dbReference>
<reference evidence="1 2" key="1">
    <citation type="submission" date="2013-03" db="EMBL/GenBank/DDBJ databases">
        <authorList>
            <person name="Warren W."/>
            <person name="Wilson R.K."/>
        </authorList>
    </citation>
    <scope>NUCLEOTIDE SEQUENCE</scope>
</reference>
<dbReference type="PANTHER" id="PTHR12138:SF133">
    <property type="entry name" value="SECRETED PROTEIN"/>
    <property type="match status" value="1"/>
</dbReference>
<sequence>RAKVQAHTPLALTNLGISSGFSDSQTRSKFNLNCRILNFFFFFFFETESRLLPRLECSGVILAHCSHHFPGSSDSPASVPRVAETTGVHHYPQLIFVFFVEMEFHHVAQAGLELLSSRDPPTLAFQNVSHHVQPVC</sequence>
<organism evidence="1 2">
    <name type="scientific">Macaca fascicularis</name>
    <name type="common">Crab-eating macaque</name>
    <name type="synonym">Cynomolgus monkey</name>
    <dbReference type="NCBI Taxonomy" id="9541"/>
    <lineage>
        <taxon>Eukaryota</taxon>
        <taxon>Metazoa</taxon>
        <taxon>Chordata</taxon>
        <taxon>Craniata</taxon>
        <taxon>Vertebrata</taxon>
        <taxon>Euteleostomi</taxon>
        <taxon>Mammalia</taxon>
        <taxon>Eutheria</taxon>
        <taxon>Euarchontoglires</taxon>
        <taxon>Primates</taxon>
        <taxon>Haplorrhini</taxon>
        <taxon>Catarrhini</taxon>
        <taxon>Cercopithecidae</taxon>
        <taxon>Cercopithecinae</taxon>
        <taxon>Macaca</taxon>
    </lineage>
</organism>
<evidence type="ECO:0000313" key="1">
    <source>
        <dbReference type="Ensembl" id="ENSMFAP00000053464.1"/>
    </source>
</evidence>
<reference evidence="1" key="2">
    <citation type="submission" date="2025-08" db="UniProtKB">
        <authorList>
            <consortium name="Ensembl"/>
        </authorList>
    </citation>
    <scope>IDENTIFICATION</scope>
</reference>
<dbReference type="GeneTree" id="ENSGT01120000271815"/>
<protein>
    <submittedName>
        <fullName evidence="1">Uncharacterized protein</fullName>
    </submittedName>
</protein>
<keyword evidence="2" id="KW-1185">Reference proteome</keyword>
<proteinExistence type="predicted"/>
<dbReference type="PRINTS" id="PR02045">
    <property type="entry name" value="F138DOMAIN"/>
</dbReference>
<dbReference type="Proteomes" id="UP000233100">
    <property type="component" value="Chromosome 6"/>
</dbReference>
<dbReference type="PANTHER" id="PTHR12138">
    <property type="entry name" value="PRIMATE-EXPANDED PROTEIN FAMILY"/>
    <property type="match status" value="1"/>
</dbReference>
<evidence type="ECO:0000313" key="2">
    <source>
        <dbReference type="Proteomes" id="UP000233100"/>
    </source>
</evidence>
<name>A0A7N9CL99_MACFA</name>
<accession>A0A7N9CL99</accession>
<reference evidence="1" key="3">
    <citation type="submission" date="2025-09" db="UniProtKB">
        <authorList>
            <consortium name="Ensembl"/>
        </authorList>
    </citation>
    <scope>IDENTIFICATION</scope>
</reference>